<feature type="active site" evidence="14">
    <location>
        <position position="145"/>
    </location>
</feature>
<dbReference type="InterPro" id="IPR006026">
    <property type="entry name" value="Peptidase_Metallo"/>
</dbReference>
<feature type="binding site" evidence="15">
    <location>
        <position position="120"/>
    </location>
    <ligand>
        <name>Ca(2+)</name>
        <dbReference type="ChEBI" id="CHEBI:29108"/>
        <label>2</label>
    </ligand>
</feature>
<comment type="caution">
    <text evidence="19">The sequence shown here is derived from an EMBL/GenBank/DDBJ whole genome shotgun (WGS) entry which is preliminary data.</text>
</comment>
<feature type="binding site" evidence="15">
    <location>
        <position position="125"/>
    </location>
    <ligand>
        <name>Ca(2+)</name>
        <dbReference type="ChEBI" id="CHEBI:29108"/>
        <label>1</label>
    </ligand>
</feature>
<comment type="cofactor">
    <cofactor evidence="15">
        <name>Ca(2+)</name>
        <dbReference type="ChEBI" id="CHEBI:29108"/>
    </cofactor>
    <text evidence="15">Can bind about 5 Ca(2+) ions per subunit.</text>
</comment>
<dbReference type="GO" id="GO:0004222">
    <property type="term" value="F:metalloendopeptidase activity"/>
    <property type="evidence" value="ECO:0007669"/>
    <property type="project" value="InterPro"/>
</dbReference>
<dbReference type="SMART" id="SM00235">
    <property type="entry name" value="ZnMc"/>
    <property type="match status" value="1"/>
</dbReference>
<keyword evidence="12" id="KW-0865">Zymogen</keyword>
<protein>
    <recommendedName>
        <fullName evidence="18">Peptidase metallopeptidase domain-containing protein</fullName>
    </recommendedName>
</protein>
<keyword evidence="6 15" id="KW-0479">Metal-binding</keyword>
<dbReference type="GO" id="GO:0030574">
    <property type="term" value="P:collagen catabolic process"/>
    <property type="evidence" value="ECO:0007669"/>
    <property type="project" value="TreeGrafter"/>
</dbReference>
<feature type="binding site" evidence="15">
    <location>
        <position position="101"/>
    </location>
    <ligand>
        <name>Ca(2+)</name>
        <dbReference type="ChEBI" id="CHEBI:29108"/>
        <label>3</label>
    </ligand>
</feature>
<keyword evidence="17" id="KW-1133">Transmembrane helix</keyword>
<feature type="binding site" evidence="15">
    <location>
        <position position="94"/>
    </location>
    <ligand>
        <name>Zn(2+)</name>
        <dbReference type="ChEBI" id="CHEBI:29105"/>
        <label>1</label>
    </ligand>
</feature>
<evidence type="ECO:0000256" key="13">
    <source>
        <dbReference type="ARBA" id="ARBA00023157"/>
    </source>
</evidence>
<dbReference type="PRINTS" id="PR00138">
    <property type="entry name" value="MATRIXIN"/>
</dbReference>
<keyword evidence="5" id="KW-0645">Protease</keyword>
<dbReference type="InterPro" id="IPR033739">
    <property type="entry name" value="M10A_MMP"/>
</dbReference>
<dbReference type="PANTHER" id="PTHR10201">
    <property type="entry name" value="MATRIX METALLOPROTEINASE"/>
    <property type="match status" value="1"/>
</dbReference>
<evidence type="ECO:0000256" key="7">
    <source>
        <dbReference type="ARBA" id="ARBA00022729"/>
    </source>
</evidence>
<reference evidence="19" key="1">
    <citation type="thesis" date="2020" institute="ProQuest LLC" country="789 East Eisenhower Parkway, Ann Arbor, MI, USA">
        <title>Comparative Genomics and Chromosome Evolution.</title>
        <authorList>
            <person name="Mudd A.B."/>
        </authorList>
    </citation>
    <scope>NUCLEOTIDE SEQUENCE</scope>
    <source>
        <strain evidence="19">1538</strain>
        <tissue evidence="19">Blood</tissue>
    </source>
</reference>
<feature type="binding site" evidence="15">
    <location>
        <position position="162"/>
    </location>
    <ligand>
        <name>Zn(2+)</name>
        <dbReference type="ChEBI" id="CHEBI:29105"/>
        <label>2</label>
        <note>catalytic</note>
    </ligand>
</feature>
<evidence type="ECO:0000256" key="15">
    <source>
        <dbReference type="PIRSR" id="PIRSR621190-2"/>
    </source>
</evidence>
<organism evidence="19 20">
    <name type="scientific">Pyxicephalus adspersus</name>
    <name type="common">African bullfrog</name>
    <dbReference type="NCBI Taxonomy" id="30357"/>
    <lineage>
        <taxon>Eukaryota</taxon>
        <taxon>Metazoa</taxon>
        <taxon>Chordata</taxon>
        <taxon>Craniata</taxon>
        <taxon>Vertebrata</taxon>
        <taxon>Euteleostomi</taxon>
        <taxon>Amphibia</taxon>
        <taxon>Batrachia</taxon>
        <taxon>Anura</taxon>
        <taxon>Neobatrachia</taxon>
        <taxon>Ranoidea</taxon>
        <taxon>Pyxicephalidae</taxon>
        <taxon>Pyxicephalinae</taxon>
        <taxon>Pyxicephalus</taxon>
    </lineage>
</organism>
<keyword evidence="17" id="KW-0472">Membrane</keyword>
<keyword evidence="11" id="KW-0482">Metalloprotease</keyword>
<name>A0AAV3B4Y7_PYXAD</name>
<accession>A0AAV3B4Y7</accession>
<evidence type="ECO:0000256" key="9">
    <source>
        <dbReference type="ARBA" id="ARBA00022833"/>
    </source>
</evidence>
<evidence type="ECO:0000256" key="2">
    <source>
        <dbReference type="ARBA" id="ARBA00010370"/>
    </source>
</evidence>
<dbReference type="PROSITE" id="PS00546">
    <property type="entry name" value="CYSTEINE_SWITCH"/>
    <property type="match status" value="1"/>
</dbReference>
<dbReference type="AlphaFoldDB" id="A0AAV3B4Y7"/>
<dbReference type="PANTHER" id="PTHR10201:SF165">
    <property type="entry name" value="COLLAGENASE 3"/>
    <property type="match status" value="1"/>
</dbReference>
<feature type="binding site" evidence="15">
    <location>
        <position position="127"/>
    </location>
    <ligand>
        <name>Ca(2+)</name>
        <dbReference type="ChEBI" id="CHEBI:29108"/>
        <label>1</label>
    </ligand>
</feature>
<evidence type="ECO:0000256" key="4">
    <source>
        <dbReference type="ARBA" id="ARBA00022530"/>
    </source>
</evidence>
<comment type="similarity">
    <text evidence="2">Belongs to the peptidase M10A family.</text>
</comment>
<evidence type="ECO:0000256" key="10">
    <source>
        <dbReference type="ARBA" id="ARBA00022837"/>
    </source>
</evidence>
<keyword evidence="20" id="KW-1185">Reference proteome</keyword>
<feature type="binding site" evidence="15">
    <location>
        <position position="118"/>
    </location>
    <ligand>
        <name>Ca(2+)</name>
        <dbReference type="ChEBI" id="CHEBI:29108"/>
        <label>2</label>
    </ligand>
</feature>
<feature type="binding site" evidence="15">
    <location>
        <position position="127"/>
    </location>
    <ligand>
        <name>Ca(2+)</name>
        <dbReference type="ChEBI" id="CHEBI:29108"/>
        <label>3</label>
    </ligand>
</feature>
<keyword evidence="10 15" id="KW-0106">Calcium</keyword>
<dbReference type="Gene3D" id="3.40.390.10">
    <property type="entry name" value="Collagenase (Catalytic Domain)"/>
    <property type="match status" value="1"/>
</dbReference>
<evidence type="ECO:0000256" key="12">
    <source>
        <dbReference type="ARBA" id="ARBA00023145"/>
    </source>
</evidence>
<evidence type="ECO:0000256" key="1">
    <source>
        <dbReference type="ARBA" id="ARBA00004498"/>
    </source>
</evidence>
<dbReference type="InterPro" id="IPR001818">
    <property type="entry name" value="Pept_M10_metallopeptidase"/>
</dbReference>
<dbReference type="SUPFAM" id="SSF55486">
    <property type="entry name" value="Metalloproteases ('zincins'), catalytic domain"/>
    <property type="match status" value="1"/>
</dbReference>
<dbReference type="InterPro" id="IPR021158">
    <property type="entry name" value="Pept_M10A_Zn_BS"/>
</dbReference>
<feature type="binding site" evidence="15">
    <location>
        <position position="124"/>
    </location>
    <ligand>
        <name>Ca(2+)</name>
        <dbReference type="ChEBI" id="CHEBI:29108"/>
        <label>3</label>
    </ligand>
</feature>
<dbReference type="Pfam" id="PF00413">
    <property type="entry name" value="Peptidase_M10"/>
    <property type="match status" value="1"/>
</dbReference>
<feature type="binding site" evidence="15">
    <location>
        <position position="144"/>
    </location>
    <ligand>
        <name>Zn(2+)</name>
        <dbReference type="ChEBI" id="CHEBI:29105"/>
        <label>2</label>
        <note>catalytic</note>
    </ligand>
</feature>
<feature type="binding site" evidence="15">
    <location>
        <position position="154"/>
    </location>
    <ligand>
        <name>Zn(2+)</name>
        <dbReference type="ChEBI" id="CHEBI:29105"/>
        <label>2</label>
        <note>catalytic</note>
    </ligand>
</feature>
<dbReference type="GO" id="GO:0005615">
    <property type="term" value="C:extracellular space"/>
    <property type="evidence" value="ECO:0007669"/>
    <property type="project" value="TreeGrafter"/>
</dbReference>
<evidence type="ECO:0000256" key="8">
    <source>
        <dbReference type="ARBA" id="ARBA00022801"/>
    </source>
</evidence>
<feature type="binding site" evidence="15">
    <location>
        <position position="102"/>
    </location>
    <ligand>
        <name>Ca(2+)</name>
        <dbReference type="ChEBI" id="CHEBI:29108"/>
        <label>3</label>
    </ligand>
</feature>
<dbReference type="FunFam" id="3.40.390.10:FF:000007">
    <property type="entry name" value="Collagenase 3"/>
    <property type="match status" value="1"/>
</dbReference>
<feature type="binding site" description="in inhibited form" evidence="15">
    <location>
        <position position="18"/>
    </location>
    <ligand>
        <name>Zn(2+)</name>
        <dbReference type="ChEBI" id="CHEBI:29105"/>
        <label>2</label>
        <note>catalytic</note>
    </ligand>
</feature>
<comment type="cofactor">
    <cofactor evidence="15">
        <name>Zn(2+)</name>
        <dbReference type="ChEBI" id="CHEBI:29105"/>
    </cofactor>
    <text evidence="15">Binds 2 Zn(2+) ions per subunit.</text>
</comment>
<evidence type="ECO:0000256" key="14">
    <source>
        <dbReference type="PIRSR" id="PIRSR621190-1"/>
    </source>
</evidence>
<evidence type="ECO:0000313" key="19">
    <source>
        <dbReference type="EMBL" id="DBA32511.1"/>
    </source>
</evidence>
<dbReference type="GO" id="GO:0030198">
    <property type="term" value="P:extracellular matrix organization"/>
    <property type="evidence" value="ECO:0007669"/>
    <property type="project" value="TreeGrafter"/>
</dbReference>
<keyword evidence="13" id="KW-1015">Disulfide bond</keyword>
<feature type="binding site" evidence="15">
    <location>
        <position position="109"/>
    </location>
    <ligand>
        <name>Zn(2+)</name>
        <dbReference type="ChEBI" id="CHEBI:29105"/>
        <label>1</label>
    </ligand>
</feature>
<dbReference type="InterPro" id="IPR024079">
    <property type="entry name" value="MetalloPept_cat_dom_sf"/>
</dbReference>
<dbReference type="GO" id="GO:0031012">
    <property type="term" value="C:extracellular matrix"/>
    <property type="evidence" value="ECO:0007669"/>
    <property type="project" value="InterPro"/>
</dbReference>
<proteinExistence type="inferred from homology"/>
<keyword evidence="4" id="KW-0272">Extracellular matrix</keyword>
<evidence type="ECO:0000259" key="18">
    <source>
        <dbReference type="SMART" id="SM00235"/>
    </source>
</evidence>
<evidence type="ECO:0000256" key="6">
    <source>
        <dbReference type="ARBA" id="ARBA00022723"/>
    </source>
</evidence>
<feature type="binding site" evidence="15">
    <location>
        <position position="50"/>
    </location>
    <ligand>
        <name>Ca(2+)</name>
        <dbReference type="ChEBI" id="CHEBI:29108"/>
        <label>1</label>
    </ligand>
</feature>
<keyword evidence="17" id="KW-0812">Transmembrane</keyword>
<feature type="domain" description="Peptidase metallopeptidase" evidence="18">
    <location>
        <begin position="31"/>
        <end position="190"/>
    </location>
</feature>
<evidence type="ECO:0000256" key="11">
    <source>
        <dbReference type="ARBA" id="ARBA00023049"/>
    </source>
</evidence>
<sequence length="211" mass="23865">MDWDIVLKKTSMMDQPRCGVPDVAEYTIIQRDLKWSSKIISYQIVNYTPDLPLSEVDKAIQKALGVWSKVTPLQFIQLQNGMADMMISFGVREHGDFFPFDGPTGVLAHAFPPGDHIGGDIHIDDDETWTVDFSDYNLFSVAVHEIGHSLGLGHSGNAQALMFPFYTYFNSEAFTLPDDDVLGIQELYGKLSMCFFFFLLLCHISIYCIYI</sequence>
<feature type="binding site" evidence="15">
    <location>
        <position position="122"/>
    </location>
    <ligand>
        <name>Zn(2+)</name>
        <dbReference type="ChEBI" id="CHEBI:29105"/>
        <label>1</label>
    </ligand>
</feature>
<keyword evidence="8" id="KW-0378">Hydrolase</keyword>
<evidence type="ECO:0000256" key="3">
    <source>
        <dbReference type="ARBA" id="ARBA00022525"/>
    </source>
</evidence>
<feature type="short sequence motif" description="Cysteine switch" evidence="16">
    <location>
        <begin position="16"/>
        <end position="23"/>
    </location>
</feature>
<dbReference type="InterPro" id="IPR021190">
    <property type="entry name" value="Pept_M10A"/>
</dbReference>
<dbReference type="CDD" id="cd04278">
    <property type="entry name" value="ZnMc_MMP"/>
    <property type="match status" value="1"/>
</dbReference>
<dbReference type="GO" id="GO:0006508">
    <property type="term" value="P:proteolysis"/>
    <property type="evidence" value="ECO:0007669"/>
    <property type="project" value="UniProtKB-KW"/>
</dbReference>
<gene>
    <name evidence="19" type="ORF">GDO54_000296</name>
</gene>
<dbReference type="EMBL" id="DYDO01000001">
    <property type="protein sequence ID" value="DBA32511.1"/>
    <property type="molecule type" value="Genomic_DNA"/>
</dbReference>
<evidence type="ECO:0000256" key="16">
    <source>
        <dbReference type="PIRSR" id="PIRSR621190-5"/>
    </source>
</evidence>
<keyword evidence="9 15" id="KW-0862">Zinc</keyword>
<dbReference type="Proteomes" id="UP001181693">
    <property type="component" value="Unassembled WGS sequence"/>
</dbReference>
<comment type="subcellular location">
    <subcellularLocation>
        <location evidence="1">Secreted</location>
        <location evidence="1">Extracellular space</location>
        <location evidence="1">Extracellular matrix</location>
    </subcellularLocation>
</comment>
<feature type="binding site" evidence="15">
    <location>
        <position position="96"/>
    </location>
    <ligand>
        <name>Zn(2+)</name>
        <dbReference type="ChEBI" id="CHEBI:29105"/>
        <label>1</label>
    </ligand>
</feature>
<feature type="binding site" evidence="15">
    <location>
        <position position="148"/>
    </location>
    <ligand>
        <name>Zn(2+)</name>
        <dbReference type="ChEBI" id="CHEBI:29105"/>
        <label>2</label>
        <note>catalytic</note>
    </ligand>
</feature>
<evidence type="ECO:0000256" key="17">
    <source>
        <dbReference type="SAM" id="Phobius"/>
    </source>
</evidence>
<feature type="binding site" evidence="15">
    <location>
        <position position="84"/>
    </location>
    <ligand>
        <name>Ca(2+)</name>
        <dbReference type="ChEBI" id="CHEBI:29108"/>
        <label>2</label>
    </ligand>
</feature>
<dbReference type="GO" id="GO:0008270">
    <property type="term" value="F:zinc ion binding"/>
    <property type="evidence" value="ECO:0007669"/>
    <property type="project" value="InterPro"/>
</dbReference>
<keyword evidence="7" id="KW-0732">Signal</keyword>
<feature type="transmembrane region" description="Helical" evidence="17">
    <location>
        <begin position="187"/>
        <end position="210"/>
    </location>
</feature>
<keyword evidence="3" id="KW-0964">Secreted</keyword>
<evidence type="ECO:0000313" key="20">
    <source>
        <dbReference type="Proteomes" id="UP001181693"/>
    </source>
</evidence>
<evidence type="ECO:0000256" key="5">
    <source>
        <dbReference type="ARBA" id="ARBA00022670"/>
    </source>
</evidence>